<gene>
    <name evidence="1" type="ORF">SDC9_211170</name>
</gene>
<proteinExistence type="predicted"/>
<dbReference type="Gene3D" id="3.90.1150.10">
    <property type="entry name" value="Aspartate Aminotransferase, domain 1"/>
    <property type="match status" value="1"/>
</dbReference>
<name>A0A645JIH7_9ZZZZ</name>
<comment type="caution">
    <text evidence="1">The sequence shown here is derived from an EMBL/GenBank/DDBJ whole genome shotgun (WGS) entry which is preliminary data.</text>
</comment>
<dbReference type="AlphaFoldDB" id="A0A645JIH7"/>
<sequence>MLELGVGNIEKHIRKLERQLRDSIADITLPVVQAKDPKNWSGIVCVYYPPHADDEMIAILKKHRIHATIRAGYMRFGINFYNTESEMDRVSIALHEIAAQAKRR</sequence>
<dbReference type="EMBL" id="VSSQ01142806">
    <property type="protein sequence ID" value="MPN63411.1"/>
    <property type="molecule type" value="Genomic_DNA"/>
</dbReference>
<evidence type="ECO:0008006" key="2">
    <source>
        <dbReference type="Google" id="ProtNLM"/>
    </source>
</evidence>
<accession>A0A645JIH7</accession>
<dbReference type="InterPro" id="IPR015422">
    <property type="entry name" value="PyrdxlP-dep_Trfase_small"/>
</dbReference>
<dbReference type="SUPFAM" id="SSF53383">
    <property type="entry name" value="PLP-dependent transferases"/>
    <property type="match status" value="1"/>
</dbReference>
<dbReference type="InterPro" id="IPR015424">
    <property type="entry name" value="PyrdxlP-dep_Trfase"/>
</dbReference>
<evidence type="ECO:0000313" key="1">
    <source>
        <dbReference type="EMBL" id="MPN63411.1"/>
    </source>
</evidence>
<reference evidence="1" key="1">
    <citation type="submission" date="2019-08" db="EMBL/GenBank/DDBJ databases">
        <authorList>
            <person name="Kucharzyk K."/>
            <person name="Murdoch R.W."/>
            <person name="Higgins S."/>
            <person name="Loffler F."/>
        </authorList>
    </citation>
    <scope>NUCLEOTIDE SEQUENCE</scope>
</reference>
<protein>
    <recommendedName>
        <fullName evidence="2">Aminotransferase class V domain-containing protein</fullName>
    </recommendedName>
</protein>
<organism evidence="1">
    <name type="scientific">bioreactor metagenome</name>
    <dbReference type="NCBI Taxonomy" id="1076179"/>
    <lineage>
        <taxon>unclassified sequences</taxon>
        <taxon>metagenomes</taxon>
        <taxon>ecological metagenomes</taxon>
    </lineage>
</organism>